<gene>
    <name evidence="4" type="ORF">SAMN05443637_102184</name>
</gene>
<dbReference type="GO" id="GO:0003700">
    <property type="term" value="F:DNA-binding transcription factor activity"/>
    <property type="evidence" value="ECO:0007669"/>
    <property type="project" value="TreeGrafter"/>
</dbReference>
<evidence type="ECO:0000259" key="3">
    <source>
        <dbReference type="PROSITE" id="PS50977"/>
    </source>
</evidence>
<dbReference type="PANTHER" id="PTHR30055">
    <property type="entry name" value="HTH-TYPE TRANSCRIPTIONAL REGULATOR RUTR"/>
    <property type="match status" value="1"/>
</dbReference>
<feature type="DNA-binding region" description="H-T-H motif" evidence="2">
    <location>
        <begin position="38"/>
        <end position="57"/>
    </location>
</feature>
<dbReference type="Gene3D" id="1.10.10.60">
    <property type="entry name" value="Homeodomain-like"/>
    <property type="match status" value="1"/>
</dbReference>
<keyword evidence="1 2" id="KW-0238">DNA-binding</keyword>
<dbReference type="Pfam" id="PF17920">
    <property type="entry name" value="TetR_C_16"/>
    <property type="match status" value="1"/>
</dbReference>
<dbReference type="InterPro" id="IPR036271">
    <property type="entry name" value="Tet_transcr_reg_TetR-rel_C_sf"/>
</dbReference>
<evidence type="ECO:0000313" key="4">
    <source>
        <dbReference type="EMBL" id="SHK05628.1"/>
    </source>
</evidence>
<dbReference type="Proteomes" id="UP000184363">
    <property type="component" value="Unassembled WGS sequence"/>
</dbReference>
<sequence length="198" mass="20940">MSTARRRPGRRGADAGNRGKILAAAAKRFTELGFRATTIRGVAADAGVDPALVHYFFGTKEQLFAQAMALPLDPGAVVEEMLAPGVDGVGRRLAARLLQVLDETAPANPVLALIRSATAHESAATMLREFLTAAVLNRITAALDVDRAELRAALCASQVVGLIVAREVVGLPALRTTDRAVLAGIYGDTLQRYLTEPL</sequence>
<organism evidence="4 5">
    <name type="scientific">Pseudonocardia thermophila</name>
    <dbReference type="NCBI Taxonomy" id="1848"/>
    <lineage>
        <taxon>Bacteria</taxon>
        <taxon>Bacillati</taxon>
        <taxon>Actinomycetota</taxon>
        <taxon>Actinomycetes</taxon>
        <taxon>Pseudonocardiales</taxon>
        <taxon>Pseudonocardiaceae</taxon>
        <taxon>Pseudonocardia</taxon>
    </lineage>
</organism>
<dbReference type="InterPro" id="IPR041678">
    <property type="entry name" value="TetR_C_16"/>
</dbReference>
<protein>
    <submittedName>
        <fullName evidence="4">Transcriptional regulator, TetR family</fullName>
    </submittedName>
</protein>
<dbReference type="PROSITE" id="PS50977">
    <property type="entry name" value="HTH_TETR_2"/>
    <property type="match status" value="1"/>
</dbReference>
<feature type="domain" description="HTH tetR-type" evidence="3">
    <location>
        <begin position="15"/>
        <end position="75"/>
    </location>
</feature>
<dbReference type="Gene3D" id="1.10.357.10">
    <property type="entry name" value="Tetracycline Repressor, domain 2"/>
    <property type="match status" value="1"/>
</dbReference>
<dbReference type="OrthoDB" id="3210235at2"/>
<dbReference type="SUPFAM" id="SSF48498">
    <property type="entry name" value="Tetracyclin repressor-like, C-terminal domain"/>
    <property type="match status" value="1"/>
</dbReference>
<dbReference type="InterPro" id="IPR001647">
    <property type="entry name" value="HTH_TetR"/>
</dbReference>
<evidence type="ECO:0000256" key="1">
    <source>
        <dbReference type="ARBA" id="ARBA00023125"/>
    </source>
</evidence>
<dbReference type="EMBL" id="FRAP01000002">
    <property type="protein sequence ID" value="SHK05628.1"/>
    <property type="molecule type" value="Genomic_DNA"/>
</dbReference>
<evidence type="ECO:0000256" key="2">
    <source>
        <dbReference type="PROSITE-ProRule" id="PRU00335"/>
    </source>
</evidence>
<dbReference type="GO" id="GO:0000976">
    <property type="term" value="F:transcription cis-regulatory region binding"/>
    <property type="evidence" value="ECO:0007669"/>
    <property type="project" value="TreeGrafter"/>
</dbReference>
<dbReference type="AlphaFoldDB" id="A0A1M6PCF2"/>
<dbReference type="InterPro" id="IPR050109">
    <property type="entry name" value="HTH-type_TetR-like_transc_reg"/>
</dbReference>
<dbReference type="RefSeq" id="WP_073455326.1">
    <property type="nucleotide sequence ID" value="NZ_CALGVN010000053.1"/>
</dbReference>
<dbReference type="STRING" id="1848.SAMN05443637_102184"/>
<dbReference type="PRINTS" id="PR00455">
    <property type="entry name" value="HTHTETR"/>
</dbReference>
<dbReference type="InterPro" id="IPR009057">
    <property type="entry name" value="Homeodomain-like_sf"/>
</dbReference>
<dbReference type="Pfam" id="PF00440">
    <property type="entry name" value="TetR_N"/>
    <property type="match status" value="1"/>
</dbReference>
<dbReference type="PANTHER" id="PTHR30055:SF235">
    <property type="entry name" value="TRANSCRIPTIONAL REGULATORY PROTEIN"/>
    <property type="match status" value="1"/>
</dbReference>
<evidence type="ECO:0000313" key="5">
    <source>
        <dbReference type="Proteomes" id="UP000184363"/>
    </source>
</evidence>
<proteinExistence type="predicted"/>
<accession>A0A1M6PCF2</accession>
<name>A0A1M6PCF2_PSETH</name>
<keyword evidence="5" id="KW-1185">Reference proteome</keyword>
<dbReference type="SUPFAM" id="SSF46689">
    <property type="entry name" value="Homeodomain-like"/>
    <property type="match status" value="1"/>
</dbReference>
<reference evidence="4 5" key="1">
    <citation type="submission" date="2016-11" db="EMBL/GenBank/DDBJ databases">
        <authorList>
            <person name="Jaros S."/>
            <person name="Januszkiewicz K."/>
            <person name="Wedrychowicz H."/>
        </authorList>
    </citation>
    <scope>NUCLEOTIDE SEQUENCE [LARGE SCALE GENOMIC DNA]</scope>
    <source>
        <strain evidence="4 5">DSM 43832</strain>
    </source>
</reference>